<dbReference type="GeneID" id="9626649"/>
<dbReference type="AlphaFoldDB" id="D8UF25"/>
<sequence length="176" mass="18684">MTSPGACSTAADAACGHSRSCRACVPSKLRPKGVPSAVQAPCGILAGDWLHRGRAPFGFEVPDYPSHFDFSFGKSDRDGVKEVLVPGVPPPVLVRGIHNDPRLTANHQRLFKHNSVTNHMLLTISFFKQDYVFASITKTNGGNRGASSGCQGPPRARSVGNHFAASTSNPSCVISQ</sequence>
<feature type="region of interest" description="Disordered" evidence="1">
    <location>
        <begin position="142"/>
        <end position="176"/>
    </location>
</feature>
<feature type="compositionally biased region" description="Polar residues" evidence="1">
    <location>
        <begin position="164"/>
        <end position="176"/>
    </location>
</feature>
<dbReference type="KEGG" id="vcn:VOLCADRAFT_107583"/>
<name>D8UF25_VOLCA</name>
<dbReference type="EMBL" id="GL378391">
    <property type="protein sequence ID" value="EFJ41697.1"/>
    <property type="molecule type" value="Genomic_DNA"/>
</dbReference>
<dbReference type="RefSeq" id="XP_002957199.1">
    <property type="nucleotide sequence ID" value="XM_002957153.1"/>
</dbReference>
<evidence type="ECO:0000313" key="2">
    <source>
        <dbReference type="EMBL" id="EFJ41697.1"/>
    </source>
</evidence>
<proteinExistence type="predicted"/>
<protein>
    <submittedName>
        <fullName evidence="2">Uncharacterized protein</fullName>
    </submittedName>
</protein>
<reference evidence="2 3" key="1">
    <citation type="journal article" date="2010" name="Science">
        <title>Genomic analysis of organismal complexity in the multicellular green alga Volvox carteri.</title>
        <authorList>
            <person name="Prochnik S.E."/>
            <person name="Umen J."/>
            <person name="Nedelcu A.M."/>
            <person name="Hallmann A."/>
            <person name="Miller S.M."/>
            <person name="Nishii I."/>
            <person name="Ferris P."/>
            <person name="Kuo A."/>
            <person name="Mitros T."/>
            <person name="Fritz-Laylin L.K."/>
            <person name="Hellsten U."/>
            <person name="Chapman J."/>
            <person name="Simakov O."/>
            <person name="Rensing S.A."/>
            <person name="Terry A."/>
            <person name="Pangilinan J."/>
            <person name="Kapitonov V."/>
            <person name="Jurka J."/>
            <person name="Salamov A."/>
            <person name="Shapiro H."/>
            <person name="Schmutz J."/>
            <person name="Grimwood J."/>
            <person name="Lindquist E."/>
            <person name="Lucas S."/>
            <person name="Grigoriev I.V."/>
            <person name="Schmitt R."/>
            <person name="Kirk D."/>
            <person name="Rokhsar D.S."/>
        </authorList>
    </citation>
    <scope>NUCLEOTIDE SEQUENCE [LARGE SCALE GENOMIC DNA]</scope>
    <source>
        <strain evidence="3">f. Nagariensis / Eve</strain>
    </source>
</reference>
<dbReference type="Proteomes" id="UP000001058">
    <property type="component" value="Unassembled WGS sequence"/>
</dbReference>
<dbReference type="InParanoid" id="D8UF25"/>
<accession>D8UF25</accession>
<keyword evidence="3" id="KW-1185">Reference proteome</keyword>
<organism evidence="3">
    <name type="scientific">Volvox carteri f. nagariensis</name>
    <dbReference type="NCBI Taxonomy" id="3068"/>
    <lineage>
        <taxon>Eukaryota</taxon>
        <taxon>Viridiplantae</taxon>
        <taxon>Chlorophyta</taxon>
        <taxon>core chlorophytes</taxon>
        <taxon>Chlorophyceae</taxon>
        <taxon>CS clade</taxon>
        <taxon>Chlamydomonadales</taxon>
        <taxon>Volvocaceae</taxon>
        <taxon>Volvox</taxon>
    </lineage>
</organism>
<evidence type="ECO:0000313" key="3">
    <source>
        <dbReference type="Proteomes" id="UP000001058"/>
    </source>
</evidence>
<gene>
    <name evidence="2" type="ORF">VOLCADRAFT_107583</name>
</gene>
<evidence type="ECO:0000256" key="1">
    <source>
        <dbReference type="SAM" id="MobiDB-lite"/>
    </source>
</evidence>